<protein>
    <recommendedName>
        <fullName evidence="3">Type II toxin-antitoxin system RelE/ParE family toxin</fullName>
    </recommendedName>
</protein>
<proteinExistence type="predicted"/>
<name>A0ABQ5YFR4_9NEIS</name>
<evidence type="ECO:0000313" key="2">
    <source>
        <dbReference type="Proteomes" id="UP001156706"/>
    </source>
</evidence>
<reference evidence="2" key="1">
    <citation type="journal article" date="2019" name="Int. J. Syst. Evol. Microbiol.">
        <title>The Global Catalogue of Microorganisms (GCM) 10K type strain sequencing project: providing services to taxonomists for standard genome sequencing and annotation.</title>
        <authorList>
            <consortium name="The Broad Institute Genomics Platform"/>
            <consortium name="The Broad Institute Genome Sequencing Center for Infectious Disease"/>
            <person name="Wu L."/>
            <person name="Ma J."/>
        </authorList>
    </citation>
    <scope>NUCLEOTIDE SEQUENCE [LARGE SCALE GENOMIC DNA]</scope>
    <source>
        <strain evidence="2">NBRC 110044</strain>
    </source>
</reference>
<dbReference type="Proteomes" id="UP001156706">
    <property type="component" value="Unassembled WGS sequence"/>
</dbReference>
<sequence>MATREETEVAIATLRKELDGNESEYSFHIPGWSPETSSMGFRWMQSQLWEGFYVTYRIDHAVKRIQFKCWEYGESEPAWQQLD</sequence>
<accession>A0ABQ5YFR4</accession>
<organism evidence="1 2">
    <name type="scientific">Chitinimonas prasina</name>
    <dbReference type="NCBI Taxonomy" id="1434937"/>
    <lineage>
        <taxon>Bacteria</taxon>
        <taxon>Pseudomonadati</taxon>
        <taxon>Pseudomonadota</taxon>
        <taxon>Betaproteobacteria</taxon>
        <taxon>Neisseriales</taxon>
        <taxon>Chitinibacteraceae</taxon>
        <taxon>Chitinimonas</taxon>
    </lineage>
</organism>
<gene>
    <name evidence="1" type="ORF">GCM10007907_12930</name>
</gene>
<comment type="caution">
    <text evidence="1">The sequence shown here is derived from an EMBL/GenBank/DDBJ whole genome shotgun (WGS) entry which is preliminary data.</text>
</comment>
<dbReference type="RefSeq" id="WP_284195623.1">
    <property type="nucleotide sequence ID" value="NZ_BSOG01000001.1"/>
</dbReference>
<dbReference type="EMBL" id="BSOG01000001">
    <property type="protein sequence ID" value="GLR12503.1"/>
    <property type="molecule type" value="Genomic_DNA"/>
</dbReference>
<evidence type="ECO:0000313" key="1">
    <source>
        <dbReference type="EMBL" id="GLR12503.1"/>
    </source>
</evidence>
<keyword evidence="2" id="KW-1185">Reference proteome</keyword>
<evidence type="ECO:0008006" key="3">
    <source>
        <dbReference type="Google" id="ProtNLM"/>
    </source>
</evidence>